<accession>H1XTV9</accession>
<dbReference type="Pfam" id="PF17957">
    <property type="entry name" value="Big_7"/>
    <property type="match status" value="1"/>
</dbReference>
<dbReference type="HOGENOM" id="CLU_1217979_0_0_0"/>
<dbReference type="AlphaFoldDB" id="H1XTV9"/>
<dbReference type="InterPro" id="IPR013783">
    <property type="entry name" value="Ig-like_fold"/>
</dbReference>
<sequence length="227" mass="25122" precursor="true">MNVRFILLLVWGLFLWSGCEQVGELINPKQLPELDERGIVLSQDQVMPRDTIRASIKATNPLEGPLQYDWHADGGSFLPPFDNDTVFWVAPLSGGLYHLWVIVKNEDGESASPRRQINVISTSEPVVNILEPQDGAYFVTGQSCAVTIQAEHENDVSIVRLLINDHLMGESDNAQNGLYLFNITLDETMVGKTALKAEATANNQLQSKGQDVIYIYVGGILPGENEQ</sequence>
<dbReference type="Gene3D" id="2.60.40.10">
    <property type="entry name" value="Immunoglobulins"/>
    <property type="match status" value="1"/>
</dbReference>
<evidence type="ECO:0000313" key="1">
    <source>
        <dbReference type="EMBL" id="EHO42726.1"/>
    </source>
</evidence>
<dbReference type="InParanoid" id="H1XTV9"/>
<proteinExistence type="predicted"/>
<protein>
    <recommendedName>
        <fullName evidence="3">Ig-like domain-containing protein</fullName>
    </recommendedName>
</protein>
<organism evidence="1 2">
    <name type="scientific">Caldithrix abyssi DSM 13497</name>
    <dbReference type="NCBI Taxonomy" id="880073"/>
    <lineage>
        <taxon>Bacteria</taxon>
        <taxon>Pseudomonadati</taxon>
        <taxon>Calditrichota</taxon>
        <taxon>Calditrichia</taxon>
        <taxon>Calditrichales</taxon>
        <taxon>Calditrichaceae</taxon>
        <taxon>Caldithrix</taxon>
    </lineage>
</organism>
<evidence type="ECO:0000313" key="2">
    <source>
        <dbReference type="Proteomes" id="UP000004671"/>
    </source>
</evidence>
<dbReference type="STRING" id="880073.Cabys_1998"/>
<name>H1XTV9_CALAY</name>
<keyword evidence="2" id="KW-1185">Reference proteome</keyword>
<dbReference type="PaxDb" id="880073-Calab_3120"/>
<dbReference type="PROSITE" id="PS51257">
    <property type="entry name" value="PROKAR_LIPOPROTEIN"/>
    <property type="match status" value="1"/>
</dbReference>
<evidence type="ECO:0008006" key="3">
    <source>
        <dbReference type="Google" id="ProtNLM"/>
    </source>
</evidence>
<reference evidence="1 2" key="1">
    <citation type="submission" date="2011-09" db="EMBL/GenBank/DDBJ databases">
        <title>The permanent draft genome of Caldithrix abyssi DSM 13497.</title>
        <authorList>
            <consortium name="US DOE Joint Genome Institute (JGI-PGF)"/>
            <person name="Lucas S."/>
            <person name="Han J."/>
            <person name="Lapidus A."/>
            <person name="Bruce D."/>
            <person name="Goodwin L."/>
            <person name="Pitluck S."/>
            <person name="Peters L."/>
            <person name="Kyrpides N."/>
            <person name="Mavromatis K."/>
            <person name="Ivanova N."/>
            <person name="Mikhailova N."/>
            <person name="Chertkov O."/>
            <person name="Detter J.C."/>
            <person name="Tapia R."/>
            <person name="Han C."/>
            <person name="Land M."/>
            <person name="Hauser L."/>
            <person name="Markowitz V."/>
            <person name="Cheng J.-F."/>
            <person name="Hugenholtz P."/>
            <person name="Woyke T."/>
            <person name="Wu D."/>
            <person name="Spring S."/>
            <person name="Brambilla E."/>
            <person name="Klenk H.-P."/>
            <person name="Eisen J.A."/>
        </authorList>
    </citation>
    <scope>NUCLEOTIDE SEQUENCE [LARGE SCALE GENOMIC DNA]</scope>
    <source>
        <strain evidence="1 2">DSM 13497</strain>
    </source>
</reference>
<dbReference type="Proteomes" id="UP000004671">
    <property type="component" value="Chromosome"/>
</dbReference>
<dbReference type="EMBL" id="CM001402">
    <property type="protein sequence ID" value="EHO42726.1"/>
    <property type="molecule type" value="Genomic_DNA"/>
</dbReference>
<gene>
    <name evidence="1" type="ORF">Calab_3120</name>
</gene>
<dbReference type="RefSeq" id="WP_006930081.1">
    <property type="nucleotide sequence ID" value="NZ_CM001402.1"/>
</dbReference>